<dbReference type="SMART" id="SM00360">
    <property type="entry name" value="RRM"/>
    <property type="match status" value="1"/>
</dbReference>
<dbReference type="InterPro" id="IPR000504">
    <property type="entry name" value="RRM_dom"/>
</dbReference>
<comment type="subcellular location">
    <subcellularLocation>
        <location evidence="1">Cytoplasm</location>
    </subcellularLocation>
    <subcellularLocation>
        <location evidence="2">Nucleus</location>
        <location evidence="2">Nucleoplasm</location>
    </subcellularLocation>
</comment>
<comment type="caution">
    <text evidence="10">The sequence shown here is derived from an EMBL/GenBank/DDBJ whole genome shotgun (WGS) entry which is preliminary data.</text>
</comment>
<dbReference type="PANTHER" id="PTHR48034">
    <property type="entry name" value="TRANSFORMER-2 SEX-DETERMINING PROTEIN-RELATED"/>
    <property type="match status" value="1"/>
</dbReference>
<dbReference type="InterPro" id="IPR012677">
    <property type="entry name" value="Nucleotide-bd_a/b_plait_sf"/>
</dbReference>
<feature type="non-terminal residue" evidence="10">
    <location>
        <position position="1"/>
    </location>
</feature>
<feature type="compositionally biased region" description="Basic and acidic residues" evidence="8">
    <location>
        <begin position="226"/>
        <end position="236"/>
    </location>
</feature>
<keyword evidence="5" id="KW-0346">Stress response</keyword>
<evidence type="ECO:0000256" key="6">
    <source>
        <dbReference type="ARBA" id="ARBA00023242"/>
    </source>
</evidence>
<keyword evidence="4 7" id="KW-0694">RNA-binding</keyword>
<dbReference type="Pfam" id="PF00076">
    <property type="entry name" value="RRM_1"/>
    <property type="match status" value="1"/>
</dbReference>
<feature type="region of interest" description="Disordered" evidence="8">
    <location>
        <begin position="214"/>
        <end position="243"/>
    </location>
</feature>
<feature type="region of interest" description="Disordered" evidence="8">
    <location>
        <begin position="90"/>
        <end position="136"/>
    </location>
</feature>
<evidence type="ECO:0000256" key="5">
    <source>
        <dbReference type="ARBA" id="ARBA00023016"/>
    </source>
</evidence>
<evidence type="ECO:0000313" key="10">
    <source>
        <dbReference type="EMBL" id="KAG0113666.1"/>
    </source>
</evidence>
<dbReference type="EMBL" id="JADDUC020000030">
    <property type="protein sequence ID" value="KAI1230564.1"/>
    <property type="molecule type" value="Genomic_DNA"/>
</dbReference>
<feature type="compositionally biased region" description="Low complexity" evidence="8">
    <location>
        <begin position="114"/>
        <end position="136"/>
    </location>
</feature>
<dbReference type="SUPFAM" id="SSF54928">
    <property type="entry name" value="RNA-binding domain, RBD"/>
    <property type="match status" value="1"/>
</dbReference>
<keyword evidence="12" id="KW-1185">Reference proteome</keyword>
<keyword evidence="6" id="KW-0539">Nucleus</keyword>
<evidence type="ECO:0000313" key="11">
    <source>
        <dbReference type="EMBL" id="KAI1230564.1"/>
    </source>
</evidence>
<accession>A0A835NEU1</accession>
<dbReference type="InterPro" id="IPR050441">
    <property type="entry name" value="RBM"/>
</dbReference>
<dbReference type="Gene3D" id="3.30.70.330">
    <property type="match status" value="1"/>
</dbReference>
<reference evidence="11 12" key="2">
    <citation type="journal article" date="2021" name="J. Hered.">
        <title>Feather Gene Expression Elucidates the Developmental Basis of Plumage Iridescence in African Starlings.</title>
        <authorList>
            <person name="Rubenstein D.R."/>
            <person name="Corvelo A."/>
            <person name="MacManes M.D."/>
            <person name="Maia R."/>
            <person name="Narzisi G."/>
            <person name="Rousaki A."/>
            <person name="Vandenabeele P."/>
            <person name="Shawkey M.D."/>
            <person name="Solomon J."/>
        </authorList>
    </citation>
    <scope>NUCLEOTIDE SEQUENCE [LARGE SCALE GENOMIC DNA]</scope>
    <source>
        <strain evidence="11">SS15</strain>
    </source>
</reference>
<proteinExistence type="predicted"/>
<evidence type="ECO:0000259" key="9">
    <source>
        <dbReference type="PROSITE" id="PS50102"/>
    </source>
</evidence>
<evidence type="ECO:0000256" key="4">
    <source>
        <dbReference type="ARBA" id="ARBA00022884"/>
    </source>
</evidence>
<dbReference type="InterPro" id="IPR035979">
    <property type="entry name" value="RBD_domain_sf"/>
</dbReference>
<name>A0A835NEU1_9PASS</name>
<evidence type="ECO:0000256" key="1">
    <source>
        <dbReference type="ARBA" id="ARBA00004496"/>
    </source>
</evidence>
<dbReference type="EMBL" id="JADDUC010000406">
    <property type="protein sequence ID" value="KAG0113666.1"/>
    <property type="molecule type" value="Genomic_DNA"/>
</dbReference>
<evidence type="ECO:0000256" key="7">
    <source>
        <dbReference type="PROSITE-ProRule" id="PRU00176"/>
    </source>
</evidence>
<evidence type="ECO:0000256" key="3">
    <source>
        <dbReference type="ARBA" id="ARBA00022490"/>
    </source>
</evidence>
<dbReference type="AlphaFoldDB" id="A0A835NEU1"/>
<dbReference type="GO" id="GO:0005654">
    <property type="term" value="C:nucleoplasm"/>
    <property type="evidence" value="ECO:0007669"/>
    <property type="project" value="UniProtKB-SubCell"/>
</dbReference>
<protein>
    <submittedName>
        <fullName evidence="10">Cold-inducible RNA-binding protein</fullName>
    </submittedName>
</protein>
<sequence length="243" mass="25516">MKRGLLCGLRAVWASVRMASDEGKLFVGGLSFDTNEQSLEQVFSKYGQISEVVVVKDRETQRSRGFGFVTFENIDDAKDAMMAMNGKMGVRSESTRLGNPPRTDPVVTEGGPRGAEASSVGAEAGAVASPEEPETEATAAADLIPEAEAITAPETTIIGVKVAMETGTQEDPTETATTVTGIQTMGWLSTGSSRPATVFPDCALWCDGFSDGLLKGPGTRLGGPVDPERPELRSRDAGASLPT</sequence>
<evidence type="ECO:0000256" key="2">
    <source>
        <dbReference type="ARBA" id="ARBA00004642"/>
    </source>
</evidence>
<gene>
    <name evidence="11" type="ORF">IHE44_0010028</name>
    <name evidence="10" type="ORF">IHE44_009965</name>
</gene>
<dbReference type="GO" id="GO:0005737">
    <property type="term" value="C:cytoplasm"/>
    <property type="evidence" value="ECO:0007669"/>
    <property type="project" value="UniProtKB-SubCell"/>
</dbReference>
<dbReference type="Proteomes" id="UP000618051">
    <property type="component" value="Unassembled WGS sequence"/>
</dbReference>
<reference evidence="11" key="3">
    <citation type="submission" date="2022-01" db="EMBL/GenBank/DDBJ databases">
        <authorList>
            <person name="Rubenstein D.R."/>
        </authorList>
    </citation>
    <scope>NUCLEOTIDE SEQUENCE</scope>
    <source>
        <strain evidence="11">SS15</strain>
        <tissue evidence="11">Liver</tissue>
    </source>
</reference>
<dbReference type="OrthoDB" id="439808at2759"/>
<reference evidence="10" key="1">
    <citation type="submission" date="2020-10" db="EMBL/GenBank/DDBJ databases">
        <title>Feather gene expression reveals the developmental basis of iridescence in African starlings.</title>
        <authorList>
            <person name="Rubenstein D.R."/>
        </authorList>
    </citation>
    <scope>NUCLEOTIDE SEQUENCE</scope>
    <source>
        <strain evidence="10">SS15</strain>
        <tissue evidence="10">Liver</tissue>
    </source>
</reference>
<keyword evidence="3" id="KW-0963">Cytoplasm</keyword>
<feature type="domain" description="RRM" evidence="9">
    <location>
        <begin position="23"/>
        <end position="97"/>
    </location>
</feature>
<organism evidence="10">
    <name type="scientific">Lamprotornis superbus</name>
    <dbReference type="NCBI Taxonomy" id="245042"/>
    <lineage>
        <taxon>Eukaryota</taxon>
        <taxon>Metazoa</taxon>
        <taxon>Chordata</taxon>
        <taxon>Craniata</taxon>
        <taxon>Vertebrata</taxon>
        <taxon>Euteleostomi</taxon>
        <taxon>Archelosauria</taxon>
        <taxon>Archosauria</taxon>
        <taxon>Dinosauria</taxon>
        <taxon>Saurischia</taxon>
        <taxon>Theropoda</taxon>
        <taxon>Coelurosauria</taxon>
        <taxon>Aves</taxon>
        <taxon>Neognathae</taxon>
        <taxon>Neoaves</taxon>
        <taxon>Telluraves</taxon>
        <taxon>Australaves</taxon>
        <taxon>Passeriformes</taxon>
        <taxon>Sturnidae</taxon>
        <taxon>Lamprotornis</taxon>
    </lineage>
</organism>
<evidence type="ECO:0000313" key="12">
    <source>
        <dbReference type="Proteomes" id="UP000618051"/>
    </source>
</evidence>
<dbReference type="PROSITE" id="PS50102">
    <property type="entry name" value="RRM"/>
    <property type="match status" value="1"/>
</dbReference>
<dbReference type="InterPro" id="IPR034278">
    <property type="entry name" value="RBM3/CIRBP_RRM"/>
</dbReference>
<dbReference type="CDD" id="cd12449">
    <property type="entry name" value="RRM_CIRBP_RBM3"/>
    <property type="match status" value="1"/>
</dbReference>
<evidence type="ECO:0000256" key="8">
    <source>
        <dbReference type="SAM" id="MobiDB-lite"/>
    </source>
</evidence>
<dbReference type="GO" id="GO:0003723">
    <property type="term" value="F:RNA binding"/>
    <property type="evidence" value="ECO:0007669"/>
    <property type="project" value="UniProtKB-UniRule"/>
</dbReference>
<dbReference type="FunFam" id="3.30.70.330:FF:000174">
    <property type="entry name" value="cold-inducible RNA-binding protein isoform X2"/>
    <property type="match status" value="1"/>
</dbReference>